<evidence type="ECO:0000256" key="4">
    <source>
        <dbReference type="ARBA" id="ARBA00022475"/>
    </source>
</evidence>
<evidence type="ECO:0000256" key="11">
    <source>
        <dbReference type="SAM" id="MobiDB-lite"/>
    </source>
</evidence>
<dbReference type="GO" id="GO:0015426">
    <property type="term" value="F:ATPase-coupled polar amino acid-transporter activity"/>
    <property type="evidence" value="ECO:0007669"/>
    <property type="project" value="UniProtKB-EC"/>
</dbReference>
<proteinExistence type="inferred from homology"/>
<dbReference type="GO" id="GO:0016887">
    <property type="term" value="F:ATP hydrolysis activity"/>
    <property type="evidence" value="ECO:0007669"/>
    <property type="project" value="InterPro"/>
</dbReference>
<dbReference type="InterPro" id="IPR050086">
    <property type="entry name" value="MetN_ABC_transporter-like"/>
</dbReference>
<evidence type="ECO:0000256" key="2">
    <source>
        <dbReference type="ARBA" id="ARBA00005417"/>
    </source>
</evidence>
<comment type="caution">
    <text evidence="13">The sequence shown here is derived from an EMBL/GenBank/DDBJ whole genome shotgun (WGS) entry which is preliminary data.</text>
</comment>
<dbReference type="InterPro" id="IPR017871">
    <property type="entry name" value="ABC_transporter-like_CS"/>
</dbReference>
<dbReference type="CDD" id="cd03262">
    <property type="entry name" value="ABC_HisP_GlnQ"/>
    <property type="match status" value="1"/>
</dbReference>
<dbReference type="PANTHER" id="PTHR43166">
    <property type="entry name" value="AMINO ACID IMPORT ATP-BINDING PROTEIN"/>
    <property type="match status" value="1"/>
</dbReference>
<dbReference type="Proteomes" id="UP000660668">
    <property type="component" value="Unassembled WGS sequence"/>
</dbReference>
<sequence>MRVRRGTSADPKSGRWPRGEWNSSGLIQAQGLHKWFGDNEVLHGIDLTVDTGEVIAIIGPSGSGKSTLLRCLNLLELPDYGQVIFKGQDITDVRVDLNAVRSRIGIVFQSYNLFPHLSVLENVAIALREIRKLSRREADVAARAELHRVGLQDKIDAMPGHLSGGQQQRVAIARALGMKPDVMLFDEITSALDPELVGEVLEVLRMLASDHMTMVLVTHEMSFAREVGTRLVFMDDGRIVEEGDPRQLFSAPKTERLKRFLVDLGDR</sequence>
<reference evidence="13" key="1">
    <citation type="submission" date="2020-11" db="EMBL/GenBank/DDBJ databases">
        <title>Nocardioides cynanchi sp. nov., isolated from soil of rhizosphere of Cynanchum wilfordii.</title>
        <authorList>
            <person name="Lee J.-S."/>
            <person name="Suh M.K."/>
            <person name="Kim J.-S."/>
        </authorList>
    </citation>
    <scope>NUCLEOTIDE SEQUENCE</scope>
    <source>
        <strain evidence="13">KCTC 19276</strain>
    </source>
</reference>
<dbReference type="PROSITE" id="PS50893">
    <property type="entry name" value="ABC_TRANSPORTER_2"/>
    <property type="match status" value="1"/>
</dbReference>
<dbReference type="RefSeq" id="WP_194697495.1">
    <property type="nucleotide sequence ID" value="NZ_JADKPO010000024.1"/>
</dbReference>
<evidence type="ECO:0000256" key="5">
    <source>
        <dbReference type="ARBA" id="ARBA00022741"/>
    </source>
</evidence>
<dbReference type="FunFam" id="3.40.50.300:FF:000020">
    <property type="entry name" value="Amino acid ABC transporter ATP-binding component"/>
    <property type="match status" value="1"/>
</dbReference>
<dbReference type="EMBL" id="JADKPO010000024">
    <property type="protein sequence ID" value="MBF4769345.1"/>
    <property type="molecule type" value="Genomic_DNA"/>
</dbReference>
<dbReference type="InterPro" id="IPR027417">
    <property type="entry name" value="P-loop_NTPase"/>
</dbReference>
<evidence type="ECO:0000256" key="6">
    <source>
        <dbReference type="ARBA" id="ARBA00022840"/>
    </source>
</evidence>
<evidence type="ECO:0000256" key="7">
    <source>
        <dbReference type="ARBA" id="ARBA00022970"/>
    </source>
</evidence>
<dbReference type="InterPro" id="IPR030679">
    <property type="entry name" value="ABC_ATPase_HisP-typ"/>
</dbReference>
<feature type="region of interest" description="Disordered" evidence="11">
    <location>
        <begin position="1"/>
        <end position="21"/>
    </location>
</feature>
<dbReference type="Gene3D" id="3.40.50.300">
    <property type="entry name" value="P-loop containing nucleotide triphosphate hydrolases"/>
    <property type="match status" value="1"/>
</dbReference>
<evidence type="ECO:0000256" key="10">
    <source>
        <dbReference type="ARBA" id="ARBA00047624"/>
    </source>
</evidence>
<dbReference type="GO" id="GO:0005886">
    <property type="term" value="C:plasma membrane"/>
    <property type="evidence" value="ECO:0007669"/>
    <property type="project" value="UniProtKB-SubCell"/>
</dbReference>
<dbReference type="PIRSF" id="PIRSF039085">
    <property type="entry name" value="ABC_ATPase_HisP"/>
    <property type="match status" value="1"/>
</dbReference>
<dbReference type="AlphaFoldDB" id="A0A930VSZ2"/>
<keyword evidence="6 13" id="KW-0067">ATP-binding</keyword>
<dbReference type="SMART" id="SM00382">
    <property type="entry name" value="AAA"/>
    <property type="match status" value="1"/>
</dbReference>
<name>A0A930VSZ2_9ACTN</name>
<dbReference type="EC" id="7.4.2.1" evidence="9"/>
<keyword evidence="5" id="KW-0547">Nucleotide-binding</keyword>
<dbReference type="PANTHER" id="PTHR43166:SF9">
    <property type="entry name" value="GLUTAMATE_ASPARTATE IMPORT ATP-BINDING PROTEIN GLTL"/>
    <property type="match status" value="1"/>
</dbReference>
<gene>
    <name evidence="13" type="ORF">ISU10_16375</name>
</gene>
<keyword evidence="3" id="KW-0813">Transport</keyword>
<dbReference type="GO" id="GO:0005524">
    <property type="term" value="F:ATP binding"/>
    <property type="evidence" value="ECO:0007669"/>
    <property type="project" value="UniProtKB-KW"/>
</dbReference>
<keyword evidence="8" id="KW-0472">Membrane</keyword>
<dbReference type="InterPro" id="IPR003593">
    <property type="entry name" value="AAA+_ATPase"/>
</dbReference>
<protein>
    <recommendedName>
        <fullName evidence="9">ABC-type polar-amino-acid transporter</fullName>
        <ecNumber evidence="9">7.4.2.1</ecNumber>
    </recommendedName>
</protein>
<dbReference type="InterPro" id="IPR003439">
    <property type="entry name" value="ABC_transporter-like_ATP-bd"/>
</dbReference>
<evidence type="ECO:0000313" key="13">
    <source>
        <dbReference type="EMBL" id="MBF4769345.1"/>
    </source>
</evidence>
<evidence type="ECO:0000256" key="3">
    <source>
        <dbReference type="ARBA" id="ARBA00022448"/>
    </source>
</evidence>
<feature type="domain" description="ABC transporter" evidence="12">
    <location>
        <begin position="27"/>
        <end position="261"/>
    </location>
</feature>
<evidence type="ECO:0000256" key="8">
    <source>
        <dbReference type="ARBA" id="ARBA00023136"/>
    </source>
</evidence>
<accession>A0A930VSZ2</accession>
<comment type="subcellular location">
    <subcellularLocation>
        <location evidence="1">Cell membrane</location>
        <topology evidence="1">Peripheral membrane protein</topology>
    </subcellularLocation>
</comment>
<dbReference type="SUPFAM" id="SSF52540">
    <property type="entry name" value="P-loop containing nucleoside triphosphate hydrolases"/>
    <property type="match status" value="1"/>
</dbReference>
<keyword evidence="4" id="KW-1003">Cell membrane</keyword>
<evidence type="ECO:0000256" key="1">
    <source>
        <dbReference type="ARBA" id="ARBA00004202"/>
    </source>
</evidence>
<comment type="catalytic activity">
    <reaction evidence="10">
        <text>a polar amino acid(out) + ATP + H2O = a polar amino acid(in) + ADP + phosphate + H(+)</text>
        <dbReference type="Rhea" id="RHEA:14673"/>
        <dbReference type="ChEBI" id="CHEBI:15377"/>
        <dbReference type="ChEBI" id="CHEBI:15378"/>
        <dbReference type="ChEBI" id="CHEBI:30616"/>
        <dbReference type="ChEBI" id="CHEBI:43474"/>
        <dbReference type="ChEBI" id="CHEBI:62031"/>
        <dbReference type="ChEBI" id="CHEBI:456216"/>
        <dbReference type="EC" id="7.4.2.1"/>
    </reaction>
    <physiologicalReaction direction="left-to-right" evidence="10">
        <dbReference type="Rhea" id="RHEA:14674"/>
    </physiologicalReaction>
</comment>
<evidence type="ECO:0000259" key="12">
    <source>
        <dbReference type="PROSITE" id="PS50893"/>
    </source>
</evidence>
<dbReference type="Pfam" id="PF00005">
    <property type="entry name" value="ABC_tran"/>
    <property type="match status" value="1"/>
</dbReference>
<keyword evidence="14" id="KW-1185">Reference proteome</keyword>
<keyword evidence="7" id="KW-0029">Amino-acid transport</keyword>
<evidence type="ECO:0000256" key="9">
    <source>
        <dbReference type="ARBA" id="ARBA00038850"/>
    </source>
</evidence>
<organism evidence="13 14">
    <name type="scientific">Nocardioides agariphilus</name>
    <dbReference type="NCBI Taxonomy" id="433664"/>
    <lineage>
        <taxon>Bacteria</taxon>
        <taxon>Bacillati</taxon>
        <taxon>Actinomycetota</taxon>
        <taxon>Actinomycetes</taxon>
        <taxon>Propionibacteriales</taxon>
        <taxon>Nocardioidaceae</taxon>
        <taxon>Nocardioides</taxon>
    </lineage>
</organism>
<dbReference type="PROSITE" id="PS00211">
    <property type="entry name" value="ABC_TRANSPORTER_1"/>
    <property type="match status" value="1"/>
</dbReference>
<evidence type="ECO:0000313" key="14">
    <source>
        <dbReference type="Proteomes" id="UP000660668"/>
    </source>
</evidence>
<comment type="similarity">
    <text evidence="2">Belongs to the ABC transporter superfamily.</text>
</comment>